<keyword evidence="3" id="KW-1185">Reference proteome</keyword>
<comment type="caution">
    <text evidence="2">The sequence shown here is derived from an EMBL/GenBank/DDBJ whole genome shotgun (WGS) entry which is preliminary data.</text>
</comment>
<dbReference type="GO" id="GO:0042981">
    <property type="term" value="P:regulation of apoptotic process"/>
    <property type="evidence" value="ECO:0007669"/>
    <property type="project" value="InterPro"/>
</dbReference>
<gene>
    <name evidence="2" type="ORF">NHX12_006717</name>
</gene>
<evidence type="ECO:0000313" key="2">
    <source>
        <dbReference type="EMBL" id="KAJ3591584.1"/>
    </source>
</evidence>
<dbReference type="EMBL" id="JANIIK010000113">
    <property type="protein sequence ID" value="KAJ3591584.1"/>
    <property type="molecule type" value="Genomic_DNA"/>
</dbReference>
<protein>
    <recommendedName>
        <fullName evidence="1">DED domain-containing protein</fullName>
    </recommendedName>
</protein>
<evidence type="ECO:0000259" key="1">
    <source>
        <dbReference type="Pfam" id="PF01335"/>
    </source>
</evidence>
<accession>A0A9Q0DNH1</accession>
<reference evidence="2" key="1">
    <citation type="submission" date="2022-07" db="EMBL/GenBank/DDBJ databases">
        <title>Chromosome-level genome of Muraenolepis orangiensis.</title>
        <authorList>
            <person name="Kim J."/>
        </authorList>
    </citation>
    <scope>NUCLEOTIDE SEQUENCE</scope>
    <source>
        <strain evidence="2">KU_S4_2022</strain>
        <tissue evidence="2">Muscle</tissue>
    </source>
</reference>
<dbReference type="Gene3D" id="1.10.533.10">
    <property type="entry name" value="Death Domain, Fas"/>
    <property type="match status" value="1"/>
</dbReference>
<proteinExistence type="predicted"/>
<dbReference type="InterPro" id="IPR011029">
    <property type="entry name" value="DEATH-like_dom_sf"/>
</dbReference>
<evidence type="ECO:0000313" key="3">
    <source>
        <dbReference type="Proteomes" id="UP001148018"/>
    </source>
</evidence>
<sequence>MYHMSTLSFKSTLEVFSAMESKDLLSSSDLSRLEKLLRQVSPVLMKDIQQFKASQCKRGAHFLGNPNPNRP</sequence>
<dbReference type="Pfam" id="PF01335">
    <property type="entry name" value="DED"/>
    <property type="match status" value="1"/>
</dbReference>
<organism evidence="2 3">
    <name type="scientific">Muraenolepis orangiensis</name>
    <name type="common">Patagonian moray cod</name>
    <dbReference type="NCBI Taxonomy" id="630683"/>
    <lineage>
        <taxon>Eukaryota</taxon>
        <taxon>Metazoa</taxon>
        <taxon>Chordata</taxon>
        <taxon>Craniata</taxon>
        <taxon>Vertebrata</taxon>
        <taxon>Euteleostomi</taxon>
        <taxon>Actinopterygii</taxon>
        <taxon>Neopterygii</taxon>
        <taxon>Teleostei</taxon>
        <taxon>Neoteleostei</taxon>
        <taxon>Acanthomorphata</taxon>
        <taxon>Zeiogadaria</taxon>
        <taxon>Gadariae</taxon>
        <taxon>Gadiformes</taxon>
        <taxon>Muraenolepidoidei</taxon>
        <taxon>Muraenolepididae</taxon>
        <taxon>Muraenolepis</taxon>
    </lineage>
</organism>
<dbReference type="InterPro" id="IPR001875">
    <property type="entry name" value="DED_dom"/>
</dbReference>
<dbReference type="SUPFAM" id="SSF47986">
    <property type="entry name" value="DEATH domain"/>
    <property type="match status" value="1"/>
</dbReference>
<dbReference type="Proteomes" id="UP001148018">
    <property type="component" value="Unassembled WGS sequence"/>
</dbReference>
<dbReference type="AlphaFoldDB" id="A0A9Q0DNH1"/>
<feature type="domain" description="DED" evidence="1">
    <location>
        <begin position="9"/>
        <end position="53"/>
    </location>
</feature>
<name>A0A9Q0DNH1_9TELE</name>